<dbReference type="Pfam" id="PF13517">
    <property type="entry name" value="FG-GAP_3"/>
    <property type="match status" value="4"/>
</dbReference>
<evidence type="ECO:0000313" key="4">
    <source>
        <dbReference type="EMBL" id="MDT0410180.1"/>
    </source>
</evidence>
<dbReference type="Pfam" id="PF13472">
    <property type="entry name" value="Lipase_GDSL_2"/>
    <property type="match status" value="2"/>
</dbReference>
<sequence length="1150" mass="121700">MHALSGNGNDGRAYVQNFHDQAGSNYSWMALGDWNREPEDQLPTIPRGGENNLRIAYIESTGHATHVTGRELDYGIGSIDLAAGMTAQMLPNLAGSDHWPVEFTPLPELSDDGQEVRLMPVGDSNTSGEGSSDGNGYRAGVFDGLEYVGADPDFVGHNSTGSMPDPEHNGYSGYGIGEISGVVERDVSETHPNVITVMAGPDDAQKRLGRINMKAAAGAGSAGTEMAGDLDKLIDTLQAGAPTAAIAVATMVPIRGDSEAEALRNAFNAEVRSLMKDRQERGQKIELVESGDLTDDMMHDDFHPNDLGYEFVAQRFFQAVAAMEAKGWVGTPGAPGNPGTGNPDDPGNPGTGEPGPGGGTGPAKPDIRLISAGDSITYGVGSSDGNGYRGQLYDALEQAQLHPDFVGSSASGSMSDPQHDGNRGWVINQIAEPAARDAASMRPNVMTLMAGTNDVYYQKGGAVADAPARLGKLIDRVQEGSPGISIVVATLVPVKNDPAAMERRNAYNEAVRALVKDRQADGQKVMLADFGPMTESMLSDTLHPNDAGYTFMAQRWFEAITTMVDKRWVLQPANVPHLPDVCEKKPGGGWSELGRIAQGPINSDSSSAGVKGEVHLADFDGNGRTDYAIVTDTGAVYLWTRTADGWENRGKVADGNGAKGRGAQVRFADINGDHDDDYLVVHGDGSVEAWLNNDVAVGGGKGWQSIGVIAEGTGDSGDQVRFADLDGDAYDDYLVVHDNGSVEAWLNNDVAVKGKSAWKKLGEMAEGTGNPGSKVRLADLDGDKDADYLIVHSDGSTEAWLNDDVAVKASGDWKSIGKIATGTGINGTVQFADANADGDADYFVVGSAGTATWWQNDDVATRKDKENGFKKQGVYGDHKLDAANNARTVRFADLDGDGDDDYVLVGPKGEVEAWRNDDVATRGTNAWIKVGRVAEGVSPGKTQRVVFADFNGDGRDDYLVVDDTNGRVRGWRNDGVLTKGVTAWTNLGVIAQGPALAAEGEVQFADLDADGADDYLVVTSGHSVHAWRNKGTNAPGGGGWGTKTLVASPKDAVTATQTTRFANVDCDGRADYVLRDSAQNNALYGWRNLGGFHNEWSEKKKIAHGVAMGFPVDVHLADLDGDGLDDYLVVDPVNGAARAWLNNGGNDVTP</sequence>
<dbReference type="InterPro" id="IPR013830">
    <property type="entry name" value="SGNH_hydro"/>
</dbReference>
<feature type="domain" description="SGNH hydrolase-type esterase" evidence="3">
    <location>
        <begin position="373"/>
        <end position="549"/>
    </location>
</feature>
<feature type="compositionally biased region" description="Gly residues" evidence="2">
    <location>
        <begin position="349"/>
        <end position="361"/>
    </location>
</feature>
<proteinExistence type="predicted"/>
<comment type="caution">
    <text evidence="4">The sequence shown here is derived from an EMBL/GenBank/DDBJ whole genome shotgun (WGS) entry which is preliminary data.</text>
</comment>
<keyword evidence="1" id="KW-0732">Signal</keyword>
<feature type="region of interest" description="Disordered" evidence="2">
    <location>
        <begin position="328"/>
        <end position="367"/>
    </location>
</feature>
<dbReference type="PANTHER" id="PTHR30383">
    <property type="entry name" value="THIOESTERASE 1/PROTEASE 1/LYSOPHOSPHOLIPASE L1"/>
    <property type="match status" value="1"/>
</dbReference>
<dbReference type="Gene3D" id="3.60.10.10">
    <property type="entry name" value="Endonuclease/exonuclease/phosphatase"/>
    <property type="match status" value="1"/>
</dbReference>
<keyword evidence="5" id="KW-1185">Reference proteome</keyword>
<evidence type="ECO:0000259" key="3">
    <source>
        <dbReference type="Pfam" id="PF13472"/>
    </source>
</evidence>
<dbReference type="InterPro" id="IPR051532">
    <property type="entry name" value="Ester_Hydrolysis_Enzymes"/>
</dbReference>
<dbReference type="CDD" id="cd01833">
    <property type="entry name" value="XynB_like"/>
    <property type="match status" value="1"/>
</dbReference>
<evidence type="ECO:0000313" key="5">
    <source>
        <dbReference type="Proteomes" id="UP001183610"/>
    </source>
</evidence>
<name>A0ABU2R3A1_9ACTN</name>
<dbReference type="EMBL" id="JAVRET010000027">
    <property type="protein sequence ID" value="MDT0410180.1"/>
    <property type="molecule type" value="Genomic_DNA"/>
</dbReference>
<dbReference type="InterPro" id="IPR013517">
    <property type="entry name" value="FG-GAP"/>
</dbReference>
<dbReference type="Gene3D" id="2.130.10.130">
    <property type="entry name" value="Integrin alpha, N-terminal"/>
    <property type="match status" value="1"/>
</dbReference>
<feature type="domain" description="SGNH hydrolase-type esterase" evidence="3">
    <location>
        <begin position="121"/>
        <end position="310"/>
    </location>
</feature>
<dbReference type="Gene3D" id="3.40.50.1110">
    <property type="entry name" value="SGNH hydrolase"/>
    <property type="match status" value="2"/>
</dbReference>
<dbReference type="SUPFAM" id="SSF52266">
    <property type="entry name" value="SGNH hydrolase"/>
    <property type="match status" value="2"/>
</dbReference>
<accession>A0ABU2R3A1</accession>
<evidence type="ECO:0000256" key="2">
    <source>
        <dbReference type="SAM" id="MobiDB-lite"/>
    </source>
</evidence>
<dbReference type="Proteomes" id="UP001183610">
    <property type="component" value="Unassembled WGS sequence"/>
</dbReference>
<dbReference type="RefSeq" id="WP_311651336.1">
    <property type="nucleotide sequence ID" value="NZ_JAVRET010000027.1"/>
</dbReference>
<reference evidence="5" key="1">
    <citation type="submission" date="2023-07" db="EMBL/GenBank/DDBJ databases">
        <title>30 novel species of actinomycetes from the DSMZ collection.</title>
        <authorList>
            <person name="Nouioui I."/>
        </authorList>
    </citation>
    <scope>NUCLEOTIDE SEQUENCE [LARGE SCALE GENOMIC DNA]</scope>
    <source>
        <strain evidence="5">DSM 41979</strain>
    </source>
</reference>
<dbReference type="InterPro" id="IPR036691">
    <property type="entry name" value="Endo/exonu/phosph_ase_sf"/>
</dbReference>
<dbReference type="PANTHER" id="PTHR30383:SF5">
    <property type="entry name" value="SGNH HYDROLASE-TYPE ESTERASE DOMAIN-CONTAINING PROTEIN"/>
    <property type="match status" value="1"/>
</dbReference>
<dbReference type="InterPro" id="IPR036514">
    <property type="entry name" value="SGNH_hydro_sf"/>
</dbReference>
<dbReference type="SUPFAM" id="SSF69318">
    <property type="entry name" value="Integrin alpha N-terminal domain"/>
    <property type="match status" value="2"/>
</dbReference>
<protein>
    <submittedName>
        <fullName evidence="4">FG-GAP-like repeat-containing protein</fullName>
    </submittedName>
</protein>
<gene>
    <name evidence="4" type="ORF">RM698_14080</name>
</gene>
<evidence type="ECO:0000256" key="1">
    <source>
        <dbReference type="ARBA" id="ARBA00022729"/>
    </source>
</evidence>
<dbReference type="InterPro" id="IPR028994">
    <property type="entry name" value="Integrin_alpha_N"/>
</dbReference>
<organism evidence="4 5">
    <name type="scientific">Streptomyces evansiae</name>
    <dbReference type="NCBI Taxonomy" id="3075535"/>
    <lineage>
        <taxon>Bacteria</taxon>
        <taxon>Bacillati</taxon>
        <taxon>Actinomycetota</taxon>
        <taxon>Actinomycetes</taxon>
        <taxon>Kitasatosporales</taxon>
        <taxon>Streptomycetaceae</taxon>
        <taxon>Streptomyces</taxon>
    </lineage>
</organism>